<feature type="signal peptide" evidence="1">
    <location>
        <begin position="1"/>
        <end position="20"/>
    </location>
</feature>
<evidence type="ECO:0000313" key="3">
    <source>
        <dbReference type="Proteomes" id="UP000606003"/>
    </source>
</evidence>
<accession>A0ABR8K0X6</accession>
<protein>
    <submittedName>
        <fullName evidence="2">Uncharacterized protein</fullName>
    </submittedName>
</protein>
<proteinExistence type="predicted"/>
<sequence length="414" mass="45090">MKTVLLAVLLLAGAGRAARAQTYYPDLTSQTLNVPGRAVWVEQVVDGRVGNPPIGIAYRAGKSAAIEFRQGVGPELTTFLLSQLPRQPFDHPVVLCLRRLQLSETLGGTQEQATAELAADVYEHLPDGYHFVQAVAAQASNTGREVTYRHAEHVTQMLGHCLGQLTGTAWPTVAARPARTLTELPADQPAALVGRRAVPAVLREPLRRGLYLRFDQFLANRPDTALAFSLDTLRRHYRSRLATVQWLGVARVRPKGRLGIDHNVPLPELWGFCDGQQAFVKYGKEYFPLMRQGNSFTFVGETPLDQVHEAALAQAQGRTSMIAGVAGAVLARTNVPDHTGEPLAYGLDMSTGATSPYPSLRTPLRSDTAFVYIYRPAHSAGAEAVKVLVNGQEVGALLAGQYLELPWARFGKPM</sequence>
<reference evidence="2 3" key="1">
    <citation type="submission" date="2020-09" db="EMBL/GenBank/DDBJ databases">
        <authorList>
            <person name="Kim M.K."/>
        </authorList>
    </citation>
    <scope>NUCLEOTIDE SEQUENCE [LARGE SCALE GENOMIC DNA]</scope>
    <source>
        <strain evidence="2 3">BT189</strain>
    </source>
</reference>
<evidence type="ECO:0000313" key="2">
    <source>
        <dbReference type="EMBL" id="MBD2723879.1"/>
    </source>
</evidence>
<feature type="chain" id="PRO_5045558953" evidence="1">
    <location>
        <begin position="21"/>
        <end position="414"/>
    </location>
</feature>
<dbReference type="EMBL" id="JACXAC010000005">
    <property type="protein sequence ID" value="MBD2723879.1"/>
    <property type="molecule type" value="Genomic_DNA"/>
</dbReference>
<keyword evidence="3" id="KW-1185">Reference proteome</keyword>
<gene>
    <name evidence="2" type="ORF">IC234_17255</name>
</gene>
<dbReference type="RefSeq" id="WP_190927026.1">
    <property type="nucleotide sequence ID" value="NZ_JACXAC010000005.1"/>
</dbReference>
<dbReference type="Proteomes" id="UP000606003">
    <property type="component" value="Unassembled WGS sequence"/>
</dbReference>
<evidence type="ECO:0000256" key="1">
    <source>
        <dbReference type="SAM" id="SignalP"/>
    </source>
</evidence>
<keyword evidence="1" id="KW-0732">Signal</keyword>
<name>A0ABR8K0X6_9BACT</name>
<comment type="caution">
    <text evidence="2">The sequence shown here is derived from an EMBL/GenBank/DDBJ whole genome shotgun (WGS) entry which is preliminary data.</text>
</comment>
<organism evidence="2 3">
    <name type="scientific">Hymenobacter armeniacus</name>
    <dbReference type="NCBI Taxonomy" id="2771358"/>
    <lineage>
        <taxon>Bacteria</taxon>
        <taxon>Pseudomonadati</taxon>
        <taxon>Bacteroidota</taxon>
        <taxon>Cytophagia</taxon>
        <taxon>Cytophagales</taxon>
        <taxon>Hymenobacteraceae</taxon>
        <taxon>Hymenobacter</taxon>
    </lineage>
</organism>